<keyword evidence="1" id="KW-0472">Membrane</keyword>
<feature type="transmembrane region" description="Helical" evidence="1">
    <location>
        <begin position="43"/>
        <end position="63"/>
    </location>
</feature>
<keyword evidence="4" id="KW-1185">Reference proteome</keyword>
<dbReference type="AlphaFoldDB" id="A0A7G1IKL0"/>
<evidence type="ECO:0000259" key="2">
    <source>
        <dbReference type="Pfam" id="PF19053"/>
    </source>
</evidence>
<organism evidence="3 4">
    <name type="scientific">Mycobacterium kansasii</name>
    <dbReference type="NCBI Taxonomy" id="1768"/>
    <lineage>
        <taxon>Bacteria</taxon>
        <taxon>Bacillati</taxon>
        <taxon>Actinomycetota</taxon>
        <taxon>Actinomycetes</taxon>
        <taxon>Mycobacteriales</taxon>
        <taxon>Mycobacteriaceae</taxon>
        <taxon>Mycobacterium</taxon>
    </lineage>
</organism>
<keyword evidence="1" id="KW-1133">Transmembrane helix</keyword>
<keyword evidence="1" id="KW-0812">Transmembrane</keyword>
<sequence>MQHGVWVAALTAILAAAAMFPGFVAPAISLSPVARRGVEALELAAWVAVAPLVCWTCGVFGAVRGLELI</sequence>
<dbReference type="Pfam" id="PF19053">
    <property type="entry name" value="EccD"/>
    <property type="match status" value="1"/>
</dbReference>
<feature type="domain" description="EccD-like transmembrane" evidence="2">
    <location>
        <begin position="5"/>
        <end position="66"/>
    </location>
</feature>
<reference evidence="3 4" key="1">
    <citation type="submission" date="2020-07" db="EMBL/GenBank/DDBJ databases">
        <title>Mycobacterium kansasii (former subtype) with zoonotic potential isolated from diseased indoor pet cat, Japan.</title>
        <authorList>
            <person name="Fukano H."/>
            <person name="Terazono T."/>
            <person name="Hoshino Y."/>
        </authorList>
    </citation>
    <scope>NUCLEOTIDE SEQUENCE [LARGE SCALE GENOMIC DNA]</scope>
    <source>
        <strain evidence="3 4">Kuro-I</strain>
    </source>
</reference>
<dbReference type="InterPro" id="IPR044049">
    <property type="entry name" value="EccD_transm"/>
</dbReference>
<dbReference type="Proteomes" id="UP000516380">
    <property type="component" value="Chromosome"/>
</dbReference>
<proteinExistence type="predicted"/>
<evidence type="ECO:0000313" key="3">
    <source>
        <dbReference type="EMBL" id="BCI91004.1"/>
    </source>
</evidence>
<accession>A0A7G1IKL0</accession>
<evidence type="ECO:0000256" key="1">
    <source>
        <dbReference type="SAM" id="Phobius"/>
    </source>
</evidence>
<dbReference type="EMBL" id="AP023343">
    <property type="protein sequence ID" value="BCI91004.1"/>
    <property type="molecule type" value="Genomic_DNA"/>
</dbReference>
<gene>
    <name evidence="3" type="ORF">NIIDMKKI_62100</name>
</gene>
<protein>
    <recommendedName>
        <fullName evidence="2">EccD-like transmembrane domain-containing protein</fullName>
    </recommendedName>
</protein>
<evidence type="ECO:0000313" key="4">
    <source>
        <dbReference type="Proteomes" id="UP000516380"/>
    </source>
</evidence>
<name>A0A7G1IKL0_MYCKA</name>